<reference evidence="2 5" key="2">
    <citation type="submission" date="2018-08" db="EMBL/GenBank/DDBJ databases">
        <title>Complete genome of the Arcobacter molluscorum type strain LMG 25693.</title>
        <authorList>
            <person name="Miller W.G."/>
            <person name="Yee E."/>
            <person name="Bono J.L."/>
        </authorList>
    </citation>
    <scope>NUCLEOTIDE SEQUENCE [LARGE SCALE GENOMIC DNA]</scope>
    <source>
        <strain evidence="2 5">CECT 7696</strain>
    </source>
</reference>
<reference evidence="3 4" key="1">
    <citation type="submission" date="2017-09" db="EMBL/GenBank/DDBJ databases">
        <title>Arcobacter canalis sp. nov., a new species isolated from a water canal contaminated with urban sewage.</title>
        <authorList>
            <person name="Perez-Cataluna A."/>
            <person name="Salas-Masso N."/>
            <person name="Figueras M.J."/>
        </authorList>
    </citation>
    <scope>NUCLEOTIDE SEQUENCE [LARGE SCALE GENOMIC DNA]</scope>
    <source>
        <strain evidence="3 4">F98-3</strain>
    </source>
</reference>
<feature type="transmembrane region" description="Helical" evidence="1">
    <location>
        <begin position="281"/>
        <end position="301"/>
    </location>
</feature>
<evidence type="ECO:0000313" key="2">
    <source>
        <dbReference type="EMBL" id="AXX91721.1"/>
    </source>
</evidence>
<name>A0A2G1DFX7_9BACT</name>
<keyword evidence="1" id="KW-1133">Transmembrane helix</keyword>
<feature type="transmembrane region" description="Helical" evidence="1">
    <location>
        <begin position="115"/>
        <end position="139"/>
    </location>
</feature>
<protein>
    <submittedName>
        <fullName evidence="2">Membrane protein</fullName>
    </submittedName>
</protein>
<feature type="transmembrane region" description="Helical" evidence="1">
    <location>
        <begin position="307"/>
        <end position="336"/>
    </location>
</feature>
<dbReference type="Proteomes" id="UP000262712">
    <property type="component" value="Chromosome"/>
</dbReference>
<keyword evidence="4" id="KW-1185">Reference proteome</keyword>
<feature type="transmembrane region" description="Helical" evidence="1">
    <location>
        <begin position="151"/>
        <end position="170"/>
    </location>
</feature>
<gene>
    <name evidence="2" type="ORF">AMOL_0724</name>
    <name evidence="3" type="ORF">CPU12_10725</name>
</gene>
<dbReference type="EMBL" id="NXFY01000018">
    <property type="protein sequence ID" value="PHO17391.1"/>
    <property type="molecule type" value="Genomic_DNA"/>
</dbReference>
<dbReference type="EMBL" id="CP032098">
    <property type="protein sequence ID" value="AXX91721.1"/>
    <property type="molecule type" value="Genomic_DNA"/>
</dbReference>
<feature type="transmembrane region" description="Helical" evidence="1">
    <location>
        <begin position="20"/>
        <end position="40"/>
    </location>
</feature>
<sequence length="423" mass="48560">MFNQGLSLEQAPPISVPFRFFLTAPFFAILIGIMFLVYPADVITNRYSNESIAVAHLFTLGVLSMIIFGAMQQMLPVLAGAIIKKAKLFAFIVHTSLTLGTLFFAINFLSANKLFLLAAIVCLAISFFTFFLVAIYLLFKVKYLTSTVNVMRLFAITGLLTVIWGIYLAISHFTGNLNSNHFNFVNIHIILGIFGFASLLIIGVSFQVIPMFYVALSFPKNLQDRLPLSIFILIISYIAFAFLDLDFYIYKILFTIFLIIYAFNALNALNNRKRIVEDVTLWFWKISLYSLVIAMLNWLFVPQDSSYFLTVLFAFGFLYSLLQGMIYKIIPFLCWFHLSSKGYFNIPTIREIINEDLIKIHFYVYILSLVFFILYGFFNELFFNIAACLFILSNILFLINCIIGMKKYTTILKEDSFQTFVQS</sequence>
<feature type="transmembrane region" description="Helical" evidence="1">
    <location>
        <begin position="249"/>
        <end position="269"/>
    </location>
</feature>
<proteinExistence type="predicted"/>
<feature type="transmembrane region" description="Helical" evidence="1">
    <location>
        <begin position="381"/>
        <end position="403"/>
    </location>
</feature>
<evidence type="ECO:0000313" key="5">
    <source>
        <dbReference type="Proteomes" id="UP000262712"/>
    </source>
</evidence>
<keyword evidence="1" id="KW-0812">Transmembrane</keyword>
<keyword evidence="1" id="KW-0472">Membrane</keyword>
<dbReference type="RefSeq" id="WP_099343118.1">
    <property type="nucleotide sequence ID" value="NZ_CP032098.1"/>
</dbReference>
<organism evidence="3 4">
    <name type="scientific">Malaciobacter molluscorum LMG 25693</name>
    <dbReference type="NCBI Taxonomy" id="870501"/>
    <lineage>
        <taxon>Bacteria</taxon>
        <taxon>Pseudomonadati</taxon>
        <taxon>Campylobacterota</taxon>
        <taxon>Epsilonproteobacteria</taxon>
        <taxon>Campylobacterales</taxon>
        <taxon>Arcobacteraceae</taxon>
        <taxon>Malaciobacter</taxon>
    </lineage>
</organism>
<dbReference type="Proteomes" id="UP000221222">
    <property type="component" value="Unassembled WGS sequence"/>
</dbReference>
<feature type="transmembrane region" description="Helical" evidence="1">
    <location>
        <begin position="88"/>
        <end position="109"/>
    </location>
</feature>
<evidence type="ECO:0000256" key="1">
    <source>
        <dbReference type="SAM" id="Phobius"/>
    </source>
</evidence>
<dbReference type="KEGG" id="amol:AMOL_0724"/>
<feature type="transmembrane region" description="Helical" evidence="1">
    <location>
        <begin position="190"/>
        <end position="214"/>
    </location>
</feature>
<evidence type="ECO:0000313" key="3">
    <source>
        <dbReference type="EMBL" id="PHO17391.1"/>
    </source>
</evidence>
<accession>A0A2G1DFX7</accession>
<feature type="transmembrane region" description="Helical" evidence="1">
    <location>
        <begin position="226"/>
        <end position="243"/>
    </location>
</feature>
<evidence type="ECO:0000313" key="4">
    <source>
        <dbReference type="Proteomes" id="UP000221222"/>
    </source>
</evidence>
<dbReference type="AlphaFoldDB" id="A0A2G1DFX7"/>
<feature type="transmembrane region" description="Helical" evidence="1">
    <location>
        <begin position="52"/>
        <end position="76"/>
    </location>
</feature>
<feature type="transmembrane region" description="Helical" evidence="1">
    <location>
        <begin position="357"/>
        <end position="375"/>
    </location>
</feature>